<dbReference type="EMBL" id="JBHSUS010000001">
    <property type="protein sequence ID" value="MFC6439196.1"/>
    <property type="molecule type" value="Genomic_DNA"/>
</dbReference>
<evidence type="ECO:0000313" key="3">
    <source>
        <dbReference type="Proteomes" id="UP001596364"/>
    </source>
</evidence>
<proteinExistence type="predicted"/>
<dbReference type="RefSeq" id="WP_377148434.1">
    <property type="nucleotide sequence ID" value="NZ_JBHSUS010000001.1"/>
</dbReference>
<feature type="signal peptide" evidence="1">
    <location>
        <begin position="1"/>
        <end position="16"/>
    </location>
</feature>
<keyword evidence="3" id="KW-1185">Reference proteome</keyword>
<name>A0ABW1XI53_9ALTE</name>
<evidence type="ECO:0000256" key="1">
    <source>
        <dbReference type="SAM" id="SignalP"/>
    </source>
</evidence>
<sequence>MRLLLILSLVSSLSFAQQSDSDDWGDDSWDTDWAEQETGLQFTGFIEGGLGGRLQSSALHSRQTLSGARVRIESQYSWQDVRLTAKGDVGFDGVQQKWQTGWRELSAQTSLGQHLDLKLGRQVLTWGTGDYVFLNDLFPKDWLAFFASQDDEYLKAPADAVRLTAFHDWANLDIAWMPEFTPDNYINGEVFSFFSPWAGITIAPGFHAETPNDDEWALRLYKTLNGTEWALYGYQGYEKSPKSLTVAGLPYFAPLTAWGGSVRLPVGDGLFNFEFSRHRSTDDNDGHNPRISNSKDLVLIGYEWELVTRLTAGVQLYLEHTNNHGALLAASPFPQWESNHNRSVLTNRLTWRDSAELWTLSLFSFYSLSDKDFYLRPSASYRLNDQWRFSAGANLFGGDTQYDFFAQFKDNNNVWLRIRYAY</sequence>
<comment type="caution">
    <text evidence="2">The sequence shown here is derived from an EMBL/GenBank/DDBJ whole genome shotgun (WGS) entry which is preliminary data.</text>
</comment>
<reference evidence="3" key="1">
    <citation type="journal article" date="2019" name="Int. J. Syst. Evol. Microbiol.">
        <title>The Global Catalogue of Microorganisms (GCM) 10K type strain sequencing project: providing services to taxonomists for standard genome sequencing and annotation.</title>
        <authorList>
            <consortium name="The Broad Institute Genomics Platform"/>
            <consortium name="The Broad Institute Genome Sequencing Center for Infectious Disease"/>
            <person name="Wu L."/>
            <person name="Ma J."/>
        </authorList>
    </citation>
    <scope>NUCLEOTIDE SEQUENCE [LARGE SCALE GENOMIC DNA]</scope>
    <source>
        <strain evidence="3">CGMCC 1.16031</strain>
    </source>
</reference>
<accession>A0ABW1XI53</accession>
<evidence type="ECO:0008006" key="4">
    <source>
        <dbReference type="Google" id="ProtNLM"/>
    </source>
</evidence>
<protein>
    <recommendedName>
        <fullName evidence="4">Phosphate-selective porin O and P</fullName>
    </recommendedName>
</protein>
<keyword evidence="1" id="KW-0732">Signal</keyword>
<organism evidence="2 3">
    <name type="scientific">Pseudobowmanella zhangzhouensis</name>
    <dbReference type="NCBI Taxonomy" id="1537679"/>
    <lineage>
        <taxon>Bacteria</taxon>
        <taxon>Pseudomonadati</taxon>
        <taxon>Pseudomonadota</taxon>
        <taxon>Gammaproteobacteria</taxon>
        <taxon>Alteromonadales</taxon>
        <taxon>Alteromonadaceae</taxon>
    </lineage>
</organism>
<evidence type="ECO:0000313" key="2">
    <source>
        <dbReference type="EMBL" id="MFC6439196.1"/>
    </source>
</evidence>
<dbReference type="Proteomes" id="UP001596364">
    <property type="component" value="Unassembled WGS sequence"/>
</dbReference>
<feature type="chain" id="PRO_5046203583" description="Phosphate-selective porin O and P" evidence="1">
    <location>
        <begin position="17"/>
        <end position="422"/>
    </location>
</feature>
<gene>
    <name evidence="2" type="ORF">ACFP85_03395</name>
</gene>